<dbReference type="Pfam" id="PF07714">
    <property type="entry name" value="PK_Tyr_Ser-Thr"/>
    <property type="match status" value="1"/>
</dbReference>
<evidence type="ECO:0000259" key="20">
    <source>
        <dbReference type="PROSITE" id="PS50011"/>
    </source>
</evidence>
<keyword evidence="10 17" id="KW-0547">Nucleotide-binding</keyword>
<keyword evidence="15" id="KW-0675">Receptor</keyword>
<evidence type="ECO:0000256" key="8">
    <source>
        <dbReference type="ARBA" id="ARBA00022729"/>
    </source>
</evidence>
<keyword evidence="9" id="KW-0677">Repeat</keyword>
<dbReference type="SMART" id="SM00220">
    <property type="entry name" value="S_TKc"/>
    <property type="match status" value="1"/>
</dbReference>
<dbReference type="CDD" id="cd23509">
    <property type="entry name" value="Gnk2-like"/>
    <property type="match status" value="2"/>
</dbReference>
<feature type="domain" description="Gnk2-homologous" evidence="21">
    <location>
        <begin position="134"/>
        <end position="242"/>
    </location>
</feature>
<evidence type="ECO:0000259" key="21">
    <source>
        <dbReference type="PROSITE" id="PS51473"/>
    </source>
</evidence>
<dbReference type="Gene3D" id="1.10.510.10">
    <property type="entry name" value="Transferase(Phosphotransferase) domain 1"/>
    <property type="match status" value="1"/>
</dbReference>
<evidence type="ECO:0000256" key="18">
    <source>
        <dbReference type="SAM" id="Phobius"/>
    </source>
</evidence>
<keyword evidence="12 17" id="KW-0067">ATP-binding</keyword>
<comment type="caution">
    <text evidence="22">The sequence shown here is derived from an EMBL/GenBank/DDBJ whole genome shotgun (WGS) entry which is preliminary data.</text>
</comment>
<evidence type="ECO:0000313" key="23">
    <source>
        <dbReference type="Proteomes" id="UP001210211"/>
    </source>
</evidence>
<evidence type="ECO:0000256" key="9">
    <source>
        <dbReference type="ARBA" id="ARBA00022737"/>
    </source>
</evidence>
<dbReference type="GO" id="GO:0004674">
    <property type="term" value="F:protein serine/threonine kinase activity"/>
    <property type="evidence" value="ECO:0007669"/>
    <property type="project" value="UniProtKB-KW"/>
</dbReference>
<evidence type="ECO:0000256" key="6">
    <source>
        <dbReference type="ARBA" id="ARBA00022679"/>
    </source>
</evidence>
<dbReference type="PROSITE" id="PS50011">
    <property type="entry name" value="PROTEIN_KINASE_DOM"/>
    <property type="match status" value="1"/>
</dbReference>
<dbReference type="Pfam" id="PF01657">
    <property type="entry name" value="Stress-antifung"/>
    <property type="match status" value="2"/>
</dbReference>
<dbReference type="FunFam" id="3.30.200.20:FF:000178">
    <property type="entry name" value="serine/threonine-protein kinase PBS1-like"/>
    <property type="match status" value="1"/>
</dbReference>
<accession>A0AAD6F1F0</accession>
<gene>
    <name evidence="22" type="ORF">LUZ61_012599</name>
</gene>
<dbReference type="PANTHER" id="PTHR47973">
    <property type="entry name" value="CYSTEINE-RICH RECEPTOR-LIKE PROTEIN KINASE 3"/>
    <property type="match status" value="1"/>
</dbReference>
<evidence type="ECO:0000256" key="15">
    <source>
        <dbReference type="ARBA" id="ARBA00023170"/>
    </source>
</evidence>
<protein>
    <submittedName>
        <fullName evidence="22">Uncharacterized protein</fullName>
    </submittedName>
</protein>
<evidence type="ECO:0000256" key="3">
    <source>
        <dbReference type="ARBA" id="ARBA00010217"/>
    </source>
</evidence>
<dbReference type="GO" id="GO:0002229">
    <property type="term" value="P:defense response to oomycetes"/>
    <property type="evidence" value="ECO:0007669"/>
    <property type="project" value="UniProtKB-ARBA"/>
</dbReference>
<keyword evidence="4" id="KW-1003">Cell membrane</keyword>
<keyword evidence="13 18" id="KW-1133">Transmembrane helix</keyword>
<evidence type="ECO:0000256" key="1">
    <source>
        <dbReference type="ARBA" id="ARBA00004251"/>
    </source>
</evidence>
<reference evidence="22 23" key="1">
    <citation type="journal article" date="2022" name="Cell">
        <title>Repeat-based holocentromeres influence genome architecture and karyotype evolution.</title>
        <authorList>
            <person name="Hofstatter P.G."/>
            <person name="Thangavel G."/>
            <person name="Lux T."/>
            <person name="Neumann P."/>
            <person name="Vondrak T."/>
            <person name="Novak P."/>
            <person name="Zhang M."/>
            <person name="Costa L."/>
            <person name="Castellani M."/>
            <person name="Scott A."/>
            <person name="Toegelov H."/>
            <person name="Fuchs J."/>
            <person name="Mata-Sucre Y."/>
            <person name="Dias Y."/>
            <person name="Vanzela A.L.L."/>
            <person name="Huettel B."/>
            <person name="Almeida C.C.S."/>
            <person name="Simkova H."/>
            <person name="Souza G."/>
            <person name="Pedrosa-Harand A."/>
            <person name="Macas J."/>
            <person name="Mayer K.F.X."/>
            <person name="Houben A."/>
            <person name="Marques A."/>
        </authorList>
    </citation>
    <scope>NUCLEOTIDE SEQUENCE [LARGE SCALE GENOMIC DNA]</scope>
    <source>
        <strain evidence="22">RhyTen1mFocal</strain>
    </source>
</reference>
<dbReference type="InterPro" id="IPR008271">
    <property type="entry name" value="Ser/Thr_kinase_AS"/>
</dbReference>
<evidence type="ECO:0000256" key="2">
    <source>
        <dbReference type="ARBA" id="ARBA00008536"/>
    </source>
</evidence>
<evidence type="ECO:0000256" key="7">
    <source>
        <dbReference type="ARBA" id="ARBA00022692"/>
    </source>
</evidence>
<dbReference type="PROSITE" id="PS00107">
    <property type="entry name" value="PROTEIN_KINASE_ATP"/>
    <property type="match status" value="1"/>
</dbReference>
<keyword evidence="16" id="KW-0325">Glycoprotein</keyword>
<evidence type="ECO:0000256" key="4">
    <source>
        <dbReference type="ARBA" id="ARBA00022475"/>
    </source>
</evidence>
<dbReference type="InterPro" id="IPR000719">
    <property type="entry name" value="Prot_kinase_dom"/>
</dbReference>
<keyword evidence="11" id="KW-0418">Kinase</keyword>
<comment type="subcellular location">
    <subcellularLocation>
        <location evidence="1">Cell membrane</location>
        <topology evidence="1">Single-pass type I membrane protein</topology>
    </subcellularLocation>
</comment>
<evidence type="ECO:0000256" key="13">
    <source>
        <dbReference type="ARBA" id="ARBA00022989"/>
    </source>
</evidence>
<dbReference type="GO" id="GO:0005886">
    <property type="term" value="C:plasma membrane"/>
    <property type="evidence" value="ECO:0007669"/>
    <property type="project" value="UniProtKB-SubCell"/>
</dbReference>
<evidence type="ECO:0000256" key="14">
    <source>
        <dbReference type="ARBA" id="ARBA00023136"/>
    </source>
</evidence>
<dbReference type="Gene3D" id="3.30.430.20">
    <property type="entry name" value="Gnk2 domain, C-X8-C-X2-C motif"/>
    <property type="match status" value="2"/>
</dbReference>
<dbReference type="Gene3D" id="3.30.200.20">
    <property type="entry name" value="Phosphorylase Kinase, domain 1"/>
    <property type="match status" value="1"/>
</dbReference>
<sequence length="624" mass="69722">MVSQSLSISFFNLLIVLIAVNAYNYSPNFSICLDNTTEPDFPSYRDELLSKLSISAKQSGGFNTTSVNNGQPNQINGLIMCYNDIIWLDCSECLDFSTHNATLLCPNYSTAIFSYDWCIIHFSRQNFFSRLALEQSSKCLSTSADVSDSSTWNSTVYVLLDSLRAKAINSTKLYANGNRFDPGMQIQMYGVVQCTKDLLASDCNLCIQSAIRNMSTCSRNGKASGVRVQHVSCYIRYANYPLPELSEDIHINRVRGSKNKPKFLPAIIIACAMLLVIVSGLFFARWRKRLNYIKTTPSPDVFPSSEVQVFDLISLRNATNDFSEELGRGGFGKVFKGVIGGKEIAVKKLSEDSKQGSDEFKAEVELLGRLKHNNLVQLLGYCIEGTEKLICYEYLPNGSLDKLLFDRNNVNKLDWDMRRNIILGICCGLRYVQEESINKIVHRDLKASNILLDIDMIPKISDFGTARLFQDEQTHAITSKAIGTLGYLAPEYFREGKFSFKSDIYSFGIMLLEIITGQPIIPPQSSDGSLGLVGNVVRNWTEGAAGDLKDPDMGEAPEEEIRRYIQIGLCCINDSAENRPPMRQIELMLQGYCSIPDPQIPRVPNGWMPNTPSSATEYNSISSN</sequence>
<evidence type="ECO:0000256" key="10">
    <source>
        <dbReference type="ARBA" id="ARBA00022741"/>
    </source>
</evidence>
<evidence type="ECO:0000256" key="17">
    <source>
        <dbReference type="PROSITE-ProRule" id="PRU10141"/>
    </source>
</evidence>
<organism evidence="22 23">
    <name type="scientific">Rhynchospora tenuis</name>
    <dbReference type="NCBI Taxonomy" id="198213"/>
    <lineage>
        <taxon>Eukaryota</taxon>
        <taxon>Viridiplantae</taxon>
        <taxon>Streptophyta</taxon>
        <taxon>Embryophyta</taxon>
        <taxon>Tracheophyta</taxon>
        <taxon>Spermatophyta</taxon>
        <taxon>Magnoliopsida</taxon>
        <taxon>Liliopsida</taxon>
        <taxon>Poales</taxon>
        <taxon>Cyperaceae</taxon>
        <taxon>Cyperoideae</taxon>
        <taxon>Rhynchosporeae</taxon>
        <taxon>Rhynchospora</taxon>
    </lineage>
</organism>
<comment type="similarity">
    <text evidence="2">In the N-terminal section; belongs to the leguminous lectin family.</text>
</comment>
<evidence type="ECO:0000256" key="11">
    <source>
        <dbReference type="ARBA" id="ARBA00022777"/>
    </source>
</evidence>
<dbReference type="FunFam" id="1.10.510.10:FF:000240">
    <property type="entry name" value="Lectin-domain containing receptor kinase A4.3"/>
    <property type="match status" value="1"/>
</dbReference>
<feature type="domain" description="Protein kinase" evidence="20">
    <location>
        <begin position="320"/>
        <end position="600"/>
    </location>
</feature>
<dbReference type="AlphaFoldDB" id="A0AAD6F1F0"/>
<dbReference type="InterPro" id="IPR002902">
    <property type="entry name" value="GNK2"/>
</dbReference>
<evidence type="ECO:0000256" key="12">
    <source>
        <dbReference type="ARBA" id="ARBA00022840"/>
    </source>
</evidence>
<comment type="similarity">
    <text evidence="3">In the C-terminal section; belongs to the protein kinase superfamily. Ser/Thr protein kinase family.</text>
</comment>
<dbReference type="Proteomes" id="UP001210211">
    <property type="component" value="Unassembled WGS sequence"/>
</dbReference>
<feature type="signal peptide" evidence="19">
    <location>
        <begin position="1"/>
        <end position="22"/>
    </location>
</feature>
<dbReference type="InterPro" id="IPR017441">
    <property type="entry name" value="Protein_kinase_ATP_BS"/>
</dbReference>
<name>A0AAD6F1F0_9POAL</name>
<dbReference type="SUPFAM" id="SSF56112">
    <property type="entry name" value="Protein kinase-like (PK-like)"/>
    <property type="match status" value="1"/>
</dbReference>
<dbReference type="InterPro" id="IPR011009">
    <property type="entry name" value="Kinase-like_dom_sf"/>
</dbReference>
<dbReference type="PROSITE" id="PS00108">
    <property type="entry name" value="PROTEIN_KINASE_ST"/>
    <property type="match status" value="1"/>
</dbReference>
<dbReference type="PROSITE" id="PS51473">
    <property type="entry name" value="GNK2"/>
    <property type="match status" value="2"/>
</dbReference>
<dbReference type="InterPro" id="IPR038408">
    <property type="entry name" value="GNK2_sf"/>
</dbReference>
<keyword evidence="6" id="KW-0808">Transferase</keyword>
<keyword evidence="7 18" id="KW-0812">Transmembrane</keyword>
<keyword evidence="8 19" id="KW-0732">Signal</keyword>
<feature type="transmembrane region" description="Helical" evidence="18">
    <location>
        <begin position="263"/>
        <end position="284"/>
    </location>
</feature>
<evidence type="ECO:0000256" key="19">
    <source>
        <dbReference type="SAM" id="SignalP"/>
    </source>
</evidence>
<dbReference type="InterPro" id="IPR052059">
    <property type="entry name" value="CR_Ser/Thr_kinase"/>
</dbReference>
<keyword evidence="5" id="KW-0723">Serine/threonine-protein kinase</keyword>
<dbReference type="CDD" id="cd14066">
    <property type="entry name" value="STKc_IRAK"/>
    <property type="match status" value="1"/>
</dbReference>
<dbReference type="GO" id="GO:0005524">
    <property type="term" value="F:ATP binding"/>
    <property type="evidence" value="ECO:0007669"/>
    <property type="project" value="UniProtKB-UniRule"/>
</dbReference>
<keyword evidence="14 18" id="KW-0472">Membrane</keyword>
<feature type="chain" id="PRO_5041989586" evidence="19">
    <location>
        <begin position="23"/>
        <end position="624"/>
    </location>
</feature>
<evidence type="ECO:0000313" key="22">
    <source>
        <dbReference type="EMBL" id="KAJ3708894.1"/>
    </source>
</evidence>
<feature type="domain" description="Gnk2-homologous" evidence="21">
    <location>
        <begin position="23"/>
        <end position="127"/>
    </location>
</feature>
<keyword evidence="23" id="KW-1185">Reference proteome</keyword>
<proteinExistence type="inferred from homology"/>
<dbReference type="InterPro" id="IPR001245">
    <property type="entry name" value="Ser-Thr/Tyr_kinase_cat_dom"/>
</dbReference>
<evidence type="ECO:0000256" key="5">
    <source>
        <dbReference type="ARBA" id="ARBA00022527"/>
    </source>
</evidence>
<evidence type="ECO:0000256" key="16">
    <source>
        <dbReference type="ARBA" id="ARBA00023180"/>
    </source>
</evidence>
<dbReference type="EMBL" id="JAMRDG010000001">
    <property type="protein sequence ID" value="KAJ3708894.1"/>
    <property type="molecule type" value="Genomic_DNA"/>
</dbReference>
<feature type="binding site" evidence="17">
    <location>
        <position position="348"/>
    </location>
    <ligand>
        <name>ATP</name>
        <dbReference type="ChEBI" id="CHEBI:30616"/>
    </ligand>
</feature>